<sequence>MSHRAYLWHEENDCSWKWVRKPIRNALCNLKGTQCNQLLILLIRIGHSDLVMLVRTEIEGCHVEQRWLAMWSHGEAHTAVDKFNNYCWMIEGATSLGTIETVETRGDLLVYYSLQSTARLDIKSCDPKIERTLCRLRREARRTFEENNLALDSPFASNFDLEEEEVMAGNRILKELVAPDLNQQPLCITFPTLDATTTFELKSGLIHLLHTFHGLASEDPQAFKEDSCGVHEYETYAGD</sequence>
<name>A0ABY9DNC6_VITVI</name>
<keyword evidence="2" id="KW-1185">Reference proteome</keyword>
<gene>
    <name evidence="1" type="ORF">VitviT2T_026819</name>
</gene>
<evidence type="ECO:0000313" key="1">
    <source>
        <dbReference type="EMBL" id="WKA09145.1"/>
    </source>
</evidence>
<evidence type="ECO:0000313" key="2">
    <source>
        <dbReference type="Proteomes" id="UP001227230"/>
    </source>
</evidence>
<accession>A0ABY9DNC6</accession>
<dbReference type="Proteomes" id="UP001227230">
    <property type="component" value="Chromosome 17"/>
</dbReference>
<protein>
    <submittedName>
        <fullName evidence="1">Uncharacterized protein</fullName>
    </submittedName>
</protein>
<proteinExistence type="predicted"/>
<dbReference type="EMBL" id="CP126664">
    <property type="protein sequence ID" value="WKA09145.1"/>
    <property type="molecule type" value="Genomic_DNA"/>
</dbReference>
<organism evidence="1 2">
    <name type="scientific">Vitis vinifera</name>
    <name type="common">Grape</name>
    <dbReference type="NCBI Taxonomy" id="29760"/>
    <lineage>
        <taxon>Eukaryota</taxon>
        <taxon>Viridiplantae</taxon>
        <taxon>Streptophyta</taxon>
        <taxon>Embryophyta</taxon>
        <taxon>Tracheophyta</taxon>
        <taxon>Spermatophyta</taxon>
        <taxon>Magnoliopsida</taxon>
        <taxon>eudicotyledons</taxon>
        <taxon>Gunneridae</taxon>
        <taxon>Pentapetalae</taxon>
        <taxon>rosids</taxon>
        <taxon>Vitales</taxon>
        <taxon>Vitaceae</taxon>
        <taxon>Viteae</taxon>
        <taxon>Vitis</taxon>
    </lineage>
</organism>
<reference evidence="1 2" key="1">
    <citation type="journal article" date="2023" name="Hortic Res">
        <title>The complete reference genome for grapevine (Vitis vinifera L.) genetics and breeding.</title>
        <authorList>
            <person name="Shi X."/>
            <person name="Cao S."/>
            <person name="Wang X."/>
            <person name="Huang S."/>
            <person name="Wang Y."/>
            <person name="Liu Z."/>
            <person name="Liu W."/>
            <person name="Leng X."/>
            <person name="Peng Y."/>
            <person name="Wang N."/>
            <person name="Wang Y."/>
            <person name="Ma Z."/>
            <person name="Xu X."/>
            <person name="Zhang F."/>
            <person name="Xue H."/>
            <person name="Zhong H."/>
            <person name="Wang Y."/>
            <person name="Zhang K."/>
            <person name="Velt A."/>
            <person name="Avia K."/>
            <person name="Holtgrawe D."/>
            <person name="Grimplet J."/>
            <person name="Matus J.T."/>
            <person name="Ware D."/>
            <person name="Wu X."/>
            <person name="Wang H."/>
            <person name="Liu C."/>
            <person name="Fang Y."/>
            <person name="Rustenholz C."/>
            <person name="Cheng Z."/>
            <person name="Xiao H."/>
            <person name="Zhou Y."/>
        </authorList>
    </citation>
    <scope>NUCLEOTIDE SEQUENCE [LARGE SCALE GENOMIC DNA]</scope>
    <source>
        <strain evidence="2">cv. Pinot noir / PN40024</strain>
        <tissue evidence="1">Leaf</tissue>
    </source>
</reference>